<protein>
    <submittedName>
        <fullName evidence="1">Uncharacterized protein</fullName>
    </submittedName>
</protein>
<sequence>MGGRTQSLLAVGSGLLAIFGYAGALSLITGAVDLGDEMTERLPFLSAVLAGVAEALVARSCSHGRANCGARPVRALDSSATSTRHSMPGRKTWTGDVVLVRNAKSDGRWGMSAGDATDGG</sequence>
<dbReference type="RefSeq" id="WP_285488001.1">
    <property type="nucleotide sequence ID" value="NZ_BSTI01000009.1"/>
</dbReference>
<name>A0A9W6R3E3_9PSEU</name>
<proteinExistence type="predicted"/>
<dbReference type="Proteomes" id="UP001165136">
    <property type="component" value="Unassembled WGS sequence"/>
</dbReference>
<evidence type="ECO:0000313" key="2">
    <source>
        <dbReference type="Proteomes" id="UP001165136"/>
    </source>
</evidence>
<accession>A0A9W6R3E3</accession>
<evidence type="ECO:0000313" key="1">
    <source>
        <dbReference type="EMBL" id="GLY67798.1"/>
    </source>
</evidence>
<organism evidence="1 2">
    <name type="scientific">Amycolatopsis taiwanensis</name>
    <dbReference type="NCBI Taxonomy" id="342230"/>
    <lineage>
        <taxon>Bacteria</taxon>
        <taxon>Bacillati</taxon>
        <taxon>Actinomycetota</taxon>
        <taxon>Actinomycetes</taxon>
        <taxon>Pseudonocardiales</taxon>
        <taxon>Pseudonocardiaceae</taxon>
        <taxon>Amycolatopsis</taxon>
    </lineage>
</organism>
<comment type="caution">
    <text evidence="1">The sequence shown here is derived from an EMBL/GenBank/DDBJ whole genome shotgun (WGS) entry which is preliminary data.</text>
</comment>
<gene>
    <name evidence="1" type="ORF">Atai01_44170</name>
</gene>
<keyword evidence="2" id="KW-1185">Reference proteome</keyword>
<reference evidence="1" key="1">
    <citation type="submission" date="2023-03" db="EMBL/GenBank/DDBJ databases">
        <title>Amycolatopsis taiwanensis NBRC 103393.</title>
        <authorList>
            <person name="Ichikawa N."/>
            <person name="Sato H."/>
            <person name="Tonouchi N."/>
        </authorList>
    </citation>
    <scope>NUCLEOTIDE SEQUENCE</scope>
    <source>
        <strain evidence="1">NBRC 103393</strain>
    </source>
</reference>
<dbReference type="AlphaFoldDB" id="A0A9W6R3E3"/>
<dbReference type="EMBL" id="BSTI01000009">
    <property type="protein sequence ID" value="GLY67798.1"/>
    <property type="molecule type" value="Genomic_DNA"/>
</dbReference>